<evidence type="ECO:0000259" key="9">
    <source>
        <dbReference type="Pfam" id="PF02320"/>
    </source>
</evidence>
<accession>A0A9J7IVN4</accession>
<evidence type="ECO:0000256" key="6">
    <source>
        <dbReference type="ARBA" id="ARBA00022982"/>
    </source>
</evidence>
<evidence type="ECO:0000256" key="4">
    <source>
        <dbReference type="ARBA" id="ARBA00022660"/>
    </source>
</evidence>
<evidence type="ECO:0000256" key="7">
    <source>
        <dbReference type="ARBA" id="ARBA00023128"/>
    </source>
</evidence>
<protein>
    <submittedName>
        <fullName evidence="11">Uncharacterized protein LOC111357069</fullName>
    </submittedName>
</protein>
<evidence type="ECO:0000256" key="3">
    <source>
        <dbReference type="ARBA" id="ARBA00022448"/>
    </source>
</evidence>
<dbReference type="GO" id="GO:0005743">
    <property type="term" value="C:mitochondrial inner membrane"/>
    <property type="evidence" value="ECO:0007669"/>
    <property type="project" value="UniProtKB-SubCell"/>
</dbReference>
<dbReference type="InterPro" id="IPR023184">
    <property type="entry name" value="Ubol_cytC_Rdtase_hinge_dom"/>
</dbReference>
<keyword evidence="6" id="KW-0249">Electron transport</keyword>
<evidence type="ECO:0000313" key="11">
    <source>
        <dbReference type="RefSeq" id="XP_022827384.1"/>
    </source>
</evidence>
<keyword evidence="4" id="KW-0679">Respiratory chain</keyword>
<keyword evidence="5" id="KW-0999">Mitochondrion inner membrane</keyword>
<evidence type="ECO:0000256" key="1">
    <source>
        <dbReference type="ARBA" id="ARBA00004273"/>
    </source>
</evidence>
<comment type="similarity">
    <text evidence="2">Belongs to the UQCRH/QCR6 family.</text>
</comment>
<sequence length="79" mass="8901">MSGEVKLFDSSSTDPLTRERGLCIENCCKTRPFVVALQDCTKRVTKKAAYTAETCHVEILELMEALDKCTKNKAFLELQ</sequence>
<proteinExistence type="inferred from homology"/>
<dbReference type="InterPro" id="IPR036811">
    <property type="entry name" value="Ubol_cytC_Rdtase_hinge_dom_sf"/>
</dbReference>
<dbReference type="OrthoDB" id="405848at2759"/>
<name>A0A9J7IVN4_SPOLT</name>
<evidence type="ECO:0000256" key="2">
    <source>
        <dbReference type="ARBA" id="ARBA00006498"/>
    </source>
</evidence>
<dbReference type="GeneID" id="111357069"/>
<keyword evidence="8" id="KW-0472">Membrane</keyword>
<gene>
    <name evidence="11" type="primary">LOC111357069</name>
</gene>
<organism evidence="10 11">
    <name type="scientific">Spodoptera litura</name>
    <name type="common">Asian cotton leafworm</name>
    <dbReference type="NCBI Taxonomy" id="69820"/>
    <lineage>
        <taxon>Eukaryota</taxon>
        <taxon>Metazoa</taxon>
        <taxon>Ecdysozoa</taxon>
        <taxon>Arthropoda</taxon>
        <taxon>Hexapoda</taxon>
        <taxon>Insecta</taxon>
        <taxon>Pterygota</taxon>
        <taxon>Neoptera</taxon>
        <taxon>Endopterygota</taxon>
        <taxon>Lepidoptera</taxon>
        <taxon>Glossata</taxon>
        <taxon>Ditrysia</taxon>
        <taxon>Noctuoidea</taxon>
        <taxon>Noctuidae</taxon>
        <taxon>Amphipyrinae</taxon>
        <taxon>Spodoptera</taxon>
    </lineage>
</organism>
<dbReference type="KEGG" id="sliu:111357069"/>
<dbReference type="Pfam" id="PF02320">
    <property type="entry name" value="UCR_hinge"/>
    <property type="match status" value="1"/>
</dbReference>
<dbReference type="AlphaFoldDB" id="A0A9J7IVN4"/>
<evidence type="ECO:0000256" key="8">
    <source>
        <dbReference type="ARBA" id="ARBA00023136"/>
    </source>
</evidence>
<feature type="domain" description="Ubiquinol-cytochrome C reductase hinge" evidence="9">
    <location>
        <begin position="25"/>
        <end position="78"/>
    </location>
</feature>
<comment type="subcellular location">
    <subcellularLocation>
        <location evidence="1">Mitochondrion inner membrane</location>
    </subcellularLocation>
</comment>
<dbReference type="RefSeq" id="XP_022827384.1">
    <property type="nucleotide sequence ID" value="XM_022971616.1"/>
</dbReference>
<keyword evidence="7" id="KW-0496">Mitochondrion</keyword>
<keyword evidence="3" id="KW-0813">Transport</keyword>
<dbReference type="Gene3D" id="1.10.287.20">
    <property type="entry name" value="Ubiquinol-cytochrome C reductase hinge domain"/>
    <property type="match status" value="1"/>
</dbReference>
<keyword evidence="10" id="KW-1185">Reference proteome</keyword>
<evidence type="ECO:0000256" key="5">
    <source>
        <dbReference type="ARBA" id="ARBA00022792"/>
    </source>
</evidence>
<dbReference type="SUPFAM" id="SSF81531">
    <property type="entry name" value="Non-heme 11 kDa protein of cytochrome bc1 complex (Ubiquinol-cytochrome c reductase)"/>
    <property type="match status" value="1"/>
</dbReference>
<reference evidence="11" key="1">
    <citation type="submission" date="2025-08" db="UniProtKB">
        <authorList>
            <consortium name="RefSeq"/>
        </authorList>
    </citation>
    <scope>IDENTIFICATION</scope>
    <source>
        <strain evidence="11">Ishihara</strain>
        <tissue evidence="11">Whole body</tissue>
    </source>
</reference>
<evidence type="ECO:0000313" key="10">
    <source>
        <dbReference type="Proteomes" id="UP000301870"/>
    </source>
</evidence>
<dbReference type="Proteomes" id="UP000301870">
    <property type="component" value="Chromosome 24"/>
</dbReference>